<reference evidence="5 6" key="1">
    <citation type="submission" date="2017-11" db="EMBL/GenBank/DDBJ databases">
        <title>Xanthomonas prunicola sp. nov., a novel pathogen that affects nectarine (Prunus persica var. nectarine) trees.</title>
        <authorList>
            <person name="Lopez M."/>
            <person name="Lopez-Soriano P."/>
            <person name="Garita-Cambronero J."/>
            <person name="Beltran C."/>
            <person name="Taghouti G."/>
            <person name="Portier P."/>
            <person name="Cubero J."/>
            <person name="Fischer-Le Saux M."/>
            <person name="Marco-Noales E."/>
        </authorList>
    </citation>
    <scope>NUCLEOTIDE SEQUENCE [LARGE SCALE GENOMIC DNA]</scope>
    <source>
        <strain evidence="3 5">CFBP8353</strain>
        <strain evidence="4 6">CFBP8354</strain>
    </source>
</reference>
<sequence length="116" mass="12671">MMGNVAEWAADCQHPDYQGAPTDGSAWRDGCETEGDDFITRGGSFAASRQVLRSASRTMRAAPTPAAWAKASPLQKTSAPTRQAHAPMPDSWRRWKQRSGARVKGARERRAGEATR</sequence>
<accession>A0A2N3RGD5</accession>
<feature type="compositionally biased region" description="Basic and acidic residues" evidence="1">
    <location>
        <begin position="105"/>
        <end position="116"/>
    </location>
</feature>
<dbReference type="AlphaFoldDB" id="A0A2N3RGD5"/>
<dbReference type="Proteomes" id="UP000233720">
    <property type="component" value="Unassembled WGS sequence"/>
</dbReference>
<comment type="caution">
    <text evidence="3">The sequence shown here is derived from an EMBL/GenBank/DDBJ whole genome shotgun (WGS) entry which is preliminary data.</text>
</comment>
<evidence type="ECO:0000313" key="3">
    <source>
        <dbReference type="EMBL" id="PKV11562.1"/>
    </source>
</evidence>
<feature type="domain" description="Sulfatase-modifying factor enzyme-like" evidence="2">
    <location>
        <begin position="1"/>
        <end position="62"/>
    </location>
</feature>
<gene>
    <name evidence="3" type="ORF">XpruCFBP8353_17225</name>
    <name evidence="4" type="ORF">XpruCFBP8354_18345</name>
</gene>
<evidence type="ECO:0000313" key="6">
    <source>
        <dbReference type="Proteomes" id="UP000233748"/>
    </source>
</evidence>
<dbReference type="InterPro" id="IPR016187">
    <property type="entry name" value="CTDL_fold"/>
</dbReference>
<evidence type="ECO:0000313" key="5">
    <source>
        <dbReference type="Proteomes" id="UP000233720"/>
    </source>
</evidence>
<dbReference type="SUPFAM" id="SSF56436">
    <property type="entry name" value="C-type lectin-like"/>
    <property type="match status" value="1"/>
</dbReference>
<dbReference type="Proteomes" id="UP000233748">
    <property type="component" value="Unassembled WGS sequence"/>
</dbReference>
<dbReference type="Gene3D" id="3.90.1580.10">
    <property type="entry name" value="paralog of FGE (formylglycine-generating enzyme)"/>
    <property type="match status" value="1"/>
</dbReference>
<dbReference type="Pfam" id="PF03781">
    <property type="entry name" value="FGE-sulfatase"/>
    <property type="match status" value="1"/>
</dbReference>
<dbReference type="EMBL" id="PHKW01000007">
    <property type="protein sequence ID" value="PKV15631.1"/>
    <property type="molecule type" value="Genomic_DNA"/>
</dbReference>
<dbReference type="InterPro" id="IPR042095">
    <property type="entry name" value="SUMF_sf"/>
</dbReference>
<evidence type="ECO:0000256" key="1">
    <source>
        <dbReference type="SAM" id="MobiDB-lite"/>
    </source>
</evidence>
<evidence type="ECO:0000313" key="4">
    <source>
        <dbReference type="EMBL" id="PKV15631.1"/>
    </source>
</evidence>
<evidence type="ECO:0000259" key="2">
    <source>
        <dbReference type="Pfam" id="PF03781"/>
    </source>
</evidence>
<dbReference type="InterPro" id="IPR005532">
    <property type="entry name" value="SUMF_dom"/>
</dbReference>
<feature type="region of interest" description="Disordered" evidence="1">
    <location>
        <begin position="1"/>
        <end position="42"/>
    </location>
</feature>
<proteinExistence type="predicted"/>
<feature type="compositionally biased region" description="Low complexity" evidence="1">
    <location>
        <begin position="56"/>
        <end position="72"/>
    </location>
</feature>
<dbReference type="EMBL" id="PHKV01000006">
    <property type="protein sequence ID" value="PKV11562.1"/>
    <property type="molecule type" value="Genomic_DNA"/>
</dbReference>
<organism evidence="3 5">
    <name type="scientific">Xanthomonas prunicola</name>
    <dbReference type="NCBI Taxonomy" id="2053930"/>
    <lineage>
        <taxon>Bacteria</taxon>
        <taxon>Pseudomonadati</taxon>
        <taxon>Pseudomonadota</taxon>
        <taxon>Gammaproteobacteria</taxon>
        <taxon>Lysobacterales</taxon>
        <taxon>Lysobacteraceae</taxon>
        <taxon>Xanthomonas</taxon>
    </lineage>
</organism>
<keyword evidence="6" id="KW-1185">Reference proteome</keyword>
<name>A0A2N3RGD5_9XANT</name>
<feature type="region of interest" description="Disordered" evidence="1">
    <location>
        <begin position="56"/>
        <end position="116"/>
    </location>
</feature>
<protein>
    <recommendedName>
        <fullName evidence="2">Sulfatase-modifying factor enzyme-like domain-containing protein</fullName>
    </recommendedName>
</protein>